<name>A0A1R1LEW6_9MICC</name>
<proteinExistence type="predicted"/>
<accession>A0A1R1LEW6</accession>
<dbReference type="STRING" id="554083.BKD30_05300"/>
<protein>
    <recommendedName>
        <fullName evidence="3">Ribbon-helix-helix protein CopG domain-containing protein</fullName>
    </recommendedName>
</protein>
<evidence type="ECO:0000313" key="2">
    <source>
        <dbReference type="Proteomes" id="UP000187085"/>
    </source>
</evidence>
<dbReference type="Proteomes" id="UP000187085">
    <property type="component" value="Unassembled WGS sequence"/>
</dbReference>
<organism evidence="1 2">
    <name type="scientific">Tersicoccus phoenicis</name>
    <dbReference type="NCBI Taxonomy" id="554083"/>
    <lineage>
        <taxon>Bacteria</taxon>
        <taxon>Bacillati</taxon>
        <taxon>Actinomycetota</taxon>
        <taxon>Actinomycetes</taxon>
        <taxon>Micrococcales</taxon>
        <taxon>Micrococcaceae</taxon>
        <taxon>Tersicoccus</taxon>
    </lineage>
</organism>
<comment type="caution">
    <text evidence="1">The sequence shown here is derived from an EMBL/GenBank/DDBJ whole genome shotgun (WGS) entry which is preliminary data.</text>
</comment>
<dbReference type="EMBL" id="MRDE01000024">
    <property type="protein sequence ID" value="OMH26071.1"/>
    <property type="molecule type" value="Genomic_DNA"/>
</dbReference>
<evidence type="ECO:0008006" key="3">
    <source>
        <dbReference type="Google" id="ProtNLM"/>
    </source>
</evidence>
<evidence type="ECO:0000313" key="1">
    <source>
        <dbReference type="EMBL" id="OMH26071.1"/>
    </source>
</evidence>
<reference evidence="1 2" key="1">
    <citation type="submission" date="2016-12" db="EMBL/GenBank/DDBJ databases">
        <title>Draft genome of Tersicoccus phoenicis 1P05MA.</title>
        <authorList>
            <person name="Nakajima Y."/>
            <person name="Yoshizawa S."/>
            <person name="Nakamura K."/>
            <person name="Ogura Y."/>
            <person name="Hayashi T."/>
            <person name="Kogure K."/>
        </authorList>
    </citation>
    <scope>NUCLEOTIDE SEQUENCE [LARGE SCALE GENOMIC DNA]</scope>
    <source>
        <strain evidence="1 2">1p05MA</strain>
    </source>
</reference>
<keyword evidence="2" id="KW-1185">Reference proteome</keyword>
<gene>
    <name evidence="1" type="ORF">BKD30_05300</name>
</gene>
<dbReference type="AlphaFoldDB" id="A0A1R1LEW6"/>
<sequence length="66" mass="7402">MTLRLPTDLDLALDDISGQEHTPKSALVAEAVRQFIDRRARAAQIERGFAFALEHDREAIERLADA</sequence>